<dbReference type="PROSITE" id="PS00356">
    <property type="entry name" value="HTH_LACI_1"/>
    <property type="match status" value="1"/>
</dbReference>
<dbReference type="PRINTS" id="PR00036">
    <property type="entry name" value="HTHLACI"/>
</dbReference>
<dbReference type="Pfam" id="PF00356">
    <property type="entry name" value="LacI"/>
    <property type="match status" value="1"/>
</dbReference>
<dbReference type="SMART" id="SM00354">
    <property type="entry name" value="HTH_LACI"/>
    <property type="match status" value="1"/>
</dbReference>
<proteinExistence type="predicted"/>
<gene>
    <name evidence="6" type="ORF">HK107_11940</name>
</gene>
<dbReference type="GO" id="GO:0000976">
    <property type="term" value="F:transcription cis-regulatory region binding"/>
    <property type="evidence" value="ECO:0007669"/>
    <property type="project" value="TreeGrafter"/>
</dbReference>
<dbReference type="CDD" id="cd01545">
    <property type="entry name" value="PBP1_SalR"/>
    <property type="match status" value="1"/>
</dbReference>
<comment type="caution">
    <text evidence="6">The sequence shown here is derived from an EMBL/GenBank/DDBJ whole genome shotgun (WGS) entry which is preliminary data.</text>
</comment>
<sequence>MSTRTRPETRRPVATLKDVAERAGVSQMTVSRVLNAPAKVRKQTAEKVREAIEALNFRPNYLAKSLADGRSILIGLLYNNPSDQYLSQVMFGALRACRERSHHLLVQDFLFETDLGDTDAVTSIIRQSGVQALIVCPPIGEDPSAKETLEKLGLPFVRIAPGRETDGAPYVEIDDRDAAKRMTQHLLDLGHRDIAFIAGPEDQVSSRRRTEGFKEAMTVAGLPVPDEFLRQGAYTYRSGMEAALPLLQSAKRPSAVFAANDDMAAGVLAAAMQAGLSVPGDLSVAGFDDVSLATTVWPSLTTVRQPIAEMAERAVGLLETDTFGQEGERSALLPTEIIERESTARFEG</sequence>
<dbReference type="Gene3D" id="3.40.50.2300">
    <property type="match status" value="2"/>
</dbReference>
<keyword evidence="3" id="KW-0804">Transcription</keyword>
<accession>A0A7Y3W662</accession>
<dbReference type="GO" id="GO:0003700">
    <property type="term" value="F:DNA-binding transcription factor activity"/>
    <property type="evidence" value="ECO:0007669"/>
    <property type="project" value="TreeGrafter"/>
</dbReference>
<dbReference type="AlphaFoldDB" id="A0A7Y3W662"/>
<dbReference type="Proteomes" id="UP000536835">
    <property type="component" value="Unassembled WGS sequence"/>
</dbReference>
<dbReference type="RefSeq" id="WP_173200064.1">
    <property type="nucleotide sequence ID" value="NZ_JABFCX010000003.1"/>
</dbReference>
<dbReference type="EMBL" id="JABFCX010000003">
    <property type="protein sequence ID" value="NNU17032.1"/>
    <property type="molecule type" value="Genomic_DNA"/>
</dbReference>
<evidence type="ECO:0000256" key="2">
    <source>
        <dbReference type="ARBA" id="ARBA00023125"/>
    </source>
</evidence>
<keyword evidence="2 6" id="KW-0238">DNA-binding</keyword>
<evidence type="ECO:0000313" key="7">
    <source>
        <dbReference type="Proteomes" id="UP000536835"/>
    </source>
</evidence>
<evidence type="ECO:0000259" key="5">
    <source>
        <dbReference type="PROSITE" id="PS50943"/>
    </source>
</evidence>
<dbReference type="InterPro" id="IPR001387">
    <property type="entry name" value="Cro/C1-type_HTH"/>
</dbReference>
<dbReference type="InterPro" id="IPR046335">
    <property type="entry name" value="LacI/GalR-like_sensor"/>
</dbReference>
<keyword evidence="1" id="KW-0805">Transcription regulation</keyword>
<dbReference type="SUPFAM" id="SSF47413">
    <property type="entry name" value="lambda repressor-like DNA-binding domains"/>
    <property type="match status" value="1"/>
</dbReference>
<evidence type="ECO:0000259" key="4">
    <source>
        <dbReference type="PROSITE" id="PS50932"/>
    </source>
</evidence>
<dbReference type="PROSITE" id="PS50932">
    <property type="entry name" value="HTH_LACI_2"/>
    <property type="match status" value="1"/>
</dbReference>
<feature type="domain" description="HTH lacI-type" evidence="4">
    <location>
        <begin position="14"/>
        <end position="68"/>
    </location>
</feature>
<dbReference type="Gene3D" id="1.10.260.40">
    <property type="entry name" value="lambda repressor-like DNA-binding domains"/>
    <property type="match status" value="1"/>
</dbReference>
<dbReference type="Pfam" id="PF13377">
    <property type="entry name" value="Peripla_BP_3"/>
    <property type="match status" value="1"/>
</dbReference>
<reference evidence="6 7" key="1">
    <citation type="submission" date="2020-05" db="EMBL/GenBank/DDBJ databases">
        <title>Parvularcula mediterraneae sp. nov., isolated from polypropylene straw from shallow seawater of the seashore of Laganas in Zakynthos island, Greece.</title>
        <authorList>
            <person name="Szabo I."/>
            <person name="Al-Omari J."/>
            <person name="Rado J."/>
            <person name="Szerdahelyi G.S."/>
        </authorList>
    </citation>
    <scope>NUCLEOTIDE SEQUENCE [LARGE SCALE GENOMIC DNA]</scope>
    <source>
        <strain evidence="6 7">ZS-1/3</strain>
    </source>
</reference>
<evidence type="ECO:0000256" key="3">
    <source>
        <dbReference type="ARBA" id="ARBA00023163"/>
    </source>
</evidence>
<evidence type="ECO:0000256" key="1">
    <source>
        <dbReference type="ARBA" id="ARBA00023015"/>
    </source>
</evidence>
<feature type="domain" description="HTH cro/C1-type" evidence="5">
    <location>
        <begin position="15"/>
        <end position="62"/>
    </location>
</feature>
<dbReference type="CDD" id="cd01392">
    <property type="entry name" value="HTH_LacI"/>
    <property type="match status" value="1"/>
</dbReference>
<name>A0A7Y3W662_9PROT</name>
<dbReference type="InterPro" id="IPR000843">
    <property type="entry name" value="HTH_LacI"/>
</dbReference>
<dbReference type="SUPFAM" id="SSF53822">
    <property type="entry name" value="Periplasmic binding protein-like I"/>
    <property type="match status" value="1"/>
</dbReference>
<dbReference type="InterPro" id="IPR010982">
    <property type="entry name" value="Lambda_DNA-bd_dom_sf"/>
</dbReference>
<evidence type="ECO:0000313" key="6">
    <source>
        <dbReference type="EMBL" id="NNU17032.1"/>
    </source>
</evidence>
<dbReference type="PANTHER" id="PTHR30146:SF153">
    <property type="entry name" value="LACTOSE OPERON REPRESSOR"/>
    <property type="match status" value="1"/>
</dbReference>
<dbReference type="PROSITE" id="PS50943">
    <property type="entry name" value="HTH_CROC1"/>
    <property type="match status" value="1"/>
</dbReference>
<protein>
    <submittedName>
        <fullName evidence="6">LacI family DNA-binding transcriptional regulator</fullName>
    </submittedName>
</protein>
<dbReference type="PANTHER" id="PTHR30146">
    <property type="entry name" value="LACI-RELATED TRANSCRIPTIONAL REPRESSOR"/>
    <property type="match status" value="1"/>
</dbReference>
<dbReference type="InterPro" id="IPR028082">
    <property type="entry name" value="Peripla_BP_I"/>
</dbReference>
<organism evidence="6 7">
    <name type="scientific">Parvularcula mediterranea</name>
    <dbReference type="NCBI Taxonomy" id="2732508"/>
    <lineage>
        <taxon>Bacteria</taxon>
        <taxon>Pseudomonadati</taxon>
        <taxon>Pseudomonadota</taxon>
        <taxon>Alphaproteobacteria</taxon>
        <taxon>Parvularculales</taxon>
        <taxon>Parvularculaceae</taxon>
        <taxon>Parvularcula</taxon>
    </lineage>
</organism>
<keyword evidence="7" id="KW-1185">Reference proteome</keyword>